<reference evidence="1 2" key="1">
    <citation type="submission" date="2016-07" db="EMBL/GenBank/DDBJ databases">
        <title>Draft genome of Scalindua rubra, obtained from a brine-seawater interface in the Red Sea, sheds light on salt adaptation in anammox bacteria.</title>
        <authorList>
            <person name="Speth D.R."/>
            <person name="Lagkouvardos I."/>
            <person name="Wang Y."/>
            <person name="Qian P.-Y."/>
            <person name="Dutilh B.E."/>
            <person name="Jetten M.S."/>
        </authorList>
    </citation>
    <scope>NUCLEOTIDE SEQUENCE [LARGE SCALE GENOMIC DNA]</scope>
    <source>
        <strain evidence="1">BSI-1</strain>
    </source>
</reference>
<dbReference type="InterPro" id="IPR016181">
    <property type="entry name" value="Acyl_CoA_acyltransferase"/>
</dbReference>
<comment type="caution">
    <text evidence="1">The sequence shown here is derived from an EMBL/GenBank/DDBJ whole genome shotgun (WGS) entry which is preliminary data.</text>
</comment>
<proteinExistence type="predicted"/>
<sequence length="247" mass="29420">MVKFYNLKAFMDRKFRIKTTNQKGRIKERHYSVFSVVFSVLHRKLMNGVSKKILTFLGNSMIKLLDLRTRFYRNKGYEITQITSFDNRFDSFSREVSKEFGIISLRNSKYLNWKYIQKPYTQYNIYTAINNNKLLGYIVFRIDEYEGVRKGIILDVLTYPERLDVLKGLIVKTLDYFSKAKSEYVTCLVTYPPFRKLLRRYGFFQAKNPEPFMIANWEGVFSRDYVQNIENWYITLGDSDGDAWAIT</sequence>
<dbReference type="EMBL" id="MAYW01000034">
    <property type="protein sequence ID" value="ODS33243.1"/>
    <property type="molecule type" value="Genomic_DNA"/>
</dbReference>
<dbReference type="Proteomes" id="UP000094056">
    <property type="component" value="Unassembled WGS sequence"/>
</dbReference>
<evidence type="ECO:0000313" key="2">
    <source>
        <dbReference type="Proteomes" id="UP000094056"/>
    </source>
</evidence>
<evidence type="ECO:0000313" key="1">
    <source>
        <dbReference type="EMBL" id="ODS33243.1"/>
    </source>
</evidence>
<dbReference type="SUPFAM" id="SSF55729">
    <property type="entry name" value="Acyl-CoA N-acyltransferases (Nat)"/>
    <property type="match status" value="1"/>
</dbReference>
<organism evidence="1 2">
    <name type="scientific">Candidatus Scalindua rubra</name>
    <dbReference type="NCBI Taxonomy" id="1872076"/>
    <lineage>
        <taxon>Bacteria</taxon>
        <taxon>Pseudomonadati</taxon>
        <taxon>Planctomycetota</taxon>
        <taxon>Candidatus Brocadiia</taxon>
        <taxon>Candidatus Brocadiales</taxon>
        <taxon>Candidatus Scalinduaceae</taxon>
        <taxon>Candidatus Scalindua</taxon>
    </lineage>
</organism>
<dbReference type="AlphaFoldDB" id="A0A1E3XCB1"/>
<accession>A0A1E3XCB1</accession>
<gene>
    <name evidence="1" type="ORF">SCARUB_01634</name>
</gene>
<name>A0A1E3XCB1_9BACT</name>
<evidence type="ECO:0008006" key="3">
    <source>
        <dbReference type="Google" id="ProtNLM"/>
    </source>
</evidence>
<protein>
    <recommendedName>
        <fullName evidence="3">N-acetyltransferase domain-containing protein</fullName>
    </recommendedName>
</protein>